<keyword evidence="4" id="KW-1185">Reference proteome</keyword>
<evidence type="ECO:0000313" key="4">
    <source>
        <dbReference type="Proteomes" id="UP001407347"/>
    </source>
</evidence>
<dbReference type="Pfam" id="PF01381">
    <property type="entry name" value="HTH_3"/>
    <property type="match status" value="1"/>
</dbReference>
<dbReference type="Gene3D" id="1.10.260.40">
    <property type="entry name" value="lambda repressor-like DNA-binding domains"/>
    <property type="match status" value="1"/>
</dbReference>
<accession>A0ABV0A580</accession>
<name>A0ABV0A580_9HYPH</name>
<dbReference type="CDD" id="cd00093">
    <property type="entry name" value="HTH_XRE"/>
    <property type="match status" value="1"/>
</dbReference>
<reference evidence="3 4" key="1">
    <citation type="journal article" date="2023" name="PLoS ONE">
        <title>Complete genome assembly of Hawai'i environmental nontuberculous mycobacteria reveals unexpected co-isolation with methylobacteria.</title>
        <authorList>
            <person name="Hendrix J."/>
            <person name="Epperson L.E."/>
            <person name="Tong E.I."/>
            <person name="Chan Y.L."/>
            <person name="Hasan N.A."/>
            <person name="Dawrs S.N."/>
            <person name="Norton G.J."/>
            <person name="Virdi R."/>
            <person name="Crooks J.L."/>
            <person name="Chan E.D."/>
            <person name="Honda J.R."/>
            <person name="Strong M."/>
        </authorList>
    </citation>
    <scope>NUCLEOTIDE SEQUENCE [LARGE SCALE GENOMIC DNA]</scope>
    <source>
        <strain evidence="3 4">NJH_HI04-1</strain>
    </source>
</reference>
<dbReference type="EMBL" id="JAQYXP010000011">
    <property type="protein sequence ID" value="MEN3238987.1"/>
    <property type="molecule type" value="Genomic_DNA"/>
</dbReference>
<feature type="region of interest" description="Disordered" evidence="1">
    <location>
        <begin position="26"/>
        <end position="53"/>
    </location>
</feature>
<feature type="domain" description="HTH cro/C1-type" evidence="2">
    <location>
        <begin position="65"/>
        <end position="118"/>
    </location>
</feature>
<gene>
    <name evidence="3" type="ORF">PUR29_36740</name>
</gene>
<dbReference type="SUPFAM" id="SSF47413">
    <property type="entry name" value="lambda repressor-like DNA-binding domains"/>
    <property type="match status" value="1"/>
</dbReference>
<dbReference type="InterPro" id="IPR010982">
    <property type="entry name" value="Lambda_DNA-bd_dom_sf"/>
</dbReference>
<dbReference type="SMART" id="SM00530">
    <property type="entry name" value="HTH_XRE"/>
    <property type="match status" value="1"/>
</dbReference>
<organism evidence="3 4">
    <name type="scientific">Methylobacterium ajmalii</name>
    <dbReference type="NCBI Taxonomy" id="2738439"/>
    <lineage>
        <taxon>Bacteria</taxon>
        <taxon>Pseudomonadati</taxon>
        <taxon>Pseudomonadota</taxon>
        <taxon>Alphaproteobacteria</taxon>
        <taxon>Hyphomicrobiales</taxon>
        <taxon>Methylobacteriaceae</taxon>
        <taxon>Methylobacterium</taxon>
    </lineage>
</organism>
<comment type="caution">
    <text evidence="3">The sequence shown here is derived from an EMBL/GenBank/DDBJ whole genome shotgun (WGS) entry which is preliminary data.</text>
</comment>
<dbReference type="Proteomes" id="UP001407347">
    <property type="component" value="Unassembled WGS sequence"/>
</dbReference>
<proteinExistence type="predicted"/>
<dbReference type="RefSeq" id="WP_346013937.1">
    <property type="nucleotide sequence ID" value="NZ_JAQYXP010000011.1"/>
</dbReference>
<sequence>MLLIIWLLGPLFSLIRLAQRAKSTKIKDMTKQQHPGSKAAQPPQTTTLEGDRPDERTVVLERELVIAARTRLGYSQAQLANVAGVSEDTISRAENRKPIRKALAGILAAALQVTISDLTKPILSIKPRGNSDRYFIAKNIIDINIAQINIFLYDDLIRSIKAGKKVFEPSKEWSALIKYCIAIREAAFTLSEREAEFLDELIDDLQNNMNAIVGVMRAQAESDNPEKTYDDAIKKLNEKIDFAKIDFYNKVLIYRKTINT</sequence>
<dbReference type="InterPro" id="IPR001387">
    <property type="entry name" value="Cro/C1-type_HTH"/>
</dbReference>
<evidence type="ECO:0000256" key="1">
    <source>
        <dbReference type="SAM" id="MobiDB-lite"/>
    </source>
</evidence>
<protein>
    <submittedName>
        <fullName evidence="3">Helix-turn-helix transcriptional regulator</fullName>
    </submittedName>
</protein>
<evidence type="ECO:0000313" key="3">
    <source>
        <dbReference type="EMBL" id="MEN3238987.1"/>
    </source>
</evidence>
<dbReference type="PROSITE" id="PS50943">
    <property type="entry name" value="HTH_CROC1"/>
    <property type="match status" value="1"/>
</dbReference>
<evidence type="ECO:0000259" key="2">
    <source>
        <dbReference type="PROSITE" id="PS50943"/>
    </source>
</evidence>